<dbReference type="AlphaFoldDB" id="A0A5E4QBK0"/>
<proteinExistence type="predicted"/>
<reference evidence="1 2" key="1">
    <citation type="submission" date="2017-07" db="EMBL/GenBank/DDBJ databases">
        <authorList>
            <person name="Talla V."/>
            <person name="Backstrom N."/>
        </authorList>
    </citation>
    <scope>NUCLEOTIDE SEQUENCE [LARGE SCALE GENOMIC DNA]</scope>
</reference>
<dbReference type="EMBL" id="FZQP02002070">
    <property type="protein sequence ID" value="VVC94618.1"/>
    <property type="molecule type" value="Genomic_DNA"/>
</dbReference>
<evidence type="ECO:0000313" key="2">
    <source>
        <dbReference type="Proteomes" id="UP000324832"/>
    </source>
</evidence>
<sequence length="362" mass="40631">MLNIVESVLNEVHGELSTISHRLTTSFLKEMDERYIECTTTLTYSSGECLLRGRSLYKDEQAILARRTVSVLSVLLDNCESKCSAESYEKRFNELIGNIRRICTALETTNCSVLYSGFLLSITRLLTSIHRHTEIAAHIIDIAKVMISSRPMPVVADATLQLLSVVDECALCTGTVGNLRVDYDQGVLLYKKDSCHLQVLLKQVEVYIKCVESAYLYSETIQTTKCSLLLYNSCGGDSSGSEVRCECRCVLMQVIVYALLVCARFLGTISGDKDELISVCRSGVRILYESVLRDVEFGSQLGFNEGHLIELCEIIKRYEHQEIYLLMLSEISSIFQLCAEETSASYSQKTFVESFNTFSITD</sequence>
<accession>A0A5E4QBK0</accession>
<name>A0A5E4QBK0_9NEOP</name>
<evidence type="ECO:0000313" key="1">
    <source>
        <dbReference type="EMBL" id="VVC94618.1"/>
    </source>
</evidence>
<protein>
    <submittedName>
        <fullName evidence="1">Uncharacterized protein</fullName>
    </submittedName>
</protein>
<gene>
    <name evidence="1" type="ORF">LSINAPIS_LOCUS6523</name>
</gene>
<organism evidence="1 2">
    <name type="scientific">Leptidea sinapis</name>
    <dbReference type="NCBI Taxonomy" id="189913"/>
    <lineage>
        <taxon>Eukaryota</taxon>
        <taxon>Metazoa</taxon>
        <taxon>Ecdysozoa</taxon>
        <taxon>Arthropoda</taxon>
        <taxon>Hexapoda</taxon>
        <taxon>Insecta</taxon>
        <taxon>Pterygota</taxon>
        <taxon>Neoptera</taxon>
        <taxon>Endopterygota</taxon>
        <taxon>Lepidoptera</taxon>
        <taxon>Glossata</taxon>
        <taxon>Ditrysia</taxon>
        <taxon>Papilionoidea</taxon>
        <taxon>Pieridae</taxon>
        <taxon>Dismorphiinae</taxon>
        <taxon>Leptidea</taxon>
    </lineage>
</organism>
<keyword evidence="2" id="KW-1185">Reference proteome</keyword>
<dbReference type="Proteomes" id="UP000324832">
    <property type="component" value="Unassembled WGS sequence"/>
</dbReference>